<dbReference type="EMBL" id="HBFZ01001363">
    <property type="protein sequence ID" value="CAD8988125.1"/>
    <property type="molecule type" value="Transcribed_RNA"/>
</dbReference>
<accession>A0A7S1HQL8</accession>
<dbReference type="AlphaFoldDB" id="A0A7S1HQL8"/>
<evidence type="ECO:0000256" key="1">
    <source>
        <dbReference type="SAM" id="MobiDB-lite"/>
    </source>
</evidence>
<feature type="compositionally biased region" description="Low complexity" evidence="1">
    <location>
        <begin position="59"/>
        <end position="68"/>
    </location>
</feature>
<sequence length="455" mass="46566">MEQQPHAQQQQPQPQGKAPANPAAKTTPLRKKASRKNGPDRGAARQSPSPRPRTKQKRNGAASSSSNSGGAGGGNTNTNANAGTQDVYGDLFSLGPAGAGSFDEGPMLYFGDVGGNTLGSDPDNWDIPTISSDRPGPSAAATGAHQPRCSTPISGSHPSGGVAMAPGPSPSPYDYGRASPDASMYTPLGGGYGGGGGMHRHHASSYGMHEGMNPAAAAPGYHQGGVGPPPLEYNPYTGAYHHPGAGGGALHPGHPHSHSHPQLAHLGSHPSHPAAMGSHMGNQQMALSHHPGHPHSISGGHTMHYDPHAAAHGMHHHHQHAPAGLHPSYMGAAQPSSAVGPGAAGQHMSQQQYGAAALPNAGMAMMGAGAGGDANGGGVKMEHVLQLVSQLKKTVNQLDANTKRTISDSLLRLANTKENGGIEMGPTSSGGEKDHEMAQKLLDRSVCQLLFQKYR</sequence>
<organism evidence="2">
    <name type="scientific">Phaeocystis cordata</name>
    <dbReference type="NCBI Taxonomy" id="118079"/>
    <lineage>
        <taxon>Eukaryota</taxon>
        <taxon>Haptista</taxon>
        <taxon>Haptophyta</taxon>
        <taxon>Prymnesiophyceae</taxon>
        <taxon>Phaeocystales</taxon>
        <taxon>Phaeocystaceae</taxon>
        <taxon>Phaeocystis</taxon>
    </lineage>
</organism>
<evidence type="ECO:0000313" key="2">
    <source>
        <dbReference type="EMBL" id="CAD8988125.1"/>
    </source>
</evidence>
<gene>
    <name evidence="2" type="ORF">PCOR1465_LOCUS914</name>
</gene>
<name>A0A7S1HQL8_9EUKA</name>
<protein>
    <submittedName>
        <fullName evidence="2">Uncharacterized protein</fullName>
    </submittedName>
</protein>
<feature type="compositionally biased region" description="Low complexity" evidence="1">
    <location>
        <begin position="1"/>
        <end position="27"/>
    </location>
</feature>
<proteinExistence type="predicted"/>
<reference evidence="2" key="1">
    <citation type="submission" date="2021-01" db="EMBL/GenBank/DDBJ databases">
        <authorList>
            <person name="Corre E."/>
            <person name="Pelletier E."/>
            <person name="Niang G."/>
            <person name="Scheremetjew M."/>
            <person name="Finn R."/>
            <person name="Kale V."/>
            <person name="Holt S."/>
            <person name="Cochrane G."/>
            <person name="Meng A."/>
            <person name="Brown T."/>
            <person name="Cohen L."/>
        </authorList>
    </citation>
    <scope>NUCLEOTIDE SEQUENCE</scope>
    <source>
        <strain evidence="2">RCC1383</strain>
    </source>
</reference>
<feature type="compositionally biased region" description="Polar residues" evidence="1">
    <location>
        <begin position="148"/>
        <end position="157"/>
    </location>
</feature>
<feature type="region of interest" description="Disordered" evidence="1">
    <location>
        <begin position="239"/>
        <end position="346"/>
    </location>
</feature>
<feature type="region of interest" description="Disordered" evidence="1">
    <location>
        <begin position="1"/>
        <end position="82"/>
    </location>
</feature>
<feature type="region of interest" description="Disordered" evidence="1">
    <location>
        <begin position="120"/>
        <end position="178"/>
    </location>
</feature>